<proteinExistence type="inferred from homology"/>
<evidence type="ECO:0000259" key="5">
    <source>
        <dbReference type="Pfam" id="PF00135"/>
    </source>
</evidence>
<name>A0AAN5I0W7_9BILA</name>
<dbReference type="PROSITE" id="PS00122">
    <property type="entry name" value="CARBOXYLESTERASE_B_1"/>
    <property type="match status" value="1"/>
</dbReference>
<keyword evidence="2" id="KW-0719">Serine esterase</keyword>
<dbReference type="PANTHER" id="PTHR45580">
    <property type="entry name" value="PROTEIN CBG05369"/>
    <property type="match status" value="1"/>
</dbReference>
<comment type="similarity">
    <text evidence="1 4">Belongs to the type-B carboxylesterase/lipase family.</text>
</comment>
<accession>A0AAN5I0W7</accession>
<evidence type="ECO:0000256" key="1">
    <source>
        <dbReference type="ARBA" id="ARBA00005964"/>
    </source>
</evidence>
<dbReference type="SUPFAM" id="SSF53474">
    <property type="entry name" value="alpha/beta-Hydrolases"/>
    <property type="match status" value="1"/>
</dbReference>
<dbReference type="InterPro" id="IPR029058">
    <property type="entry name" value="AB_hydrolase_fold"/>
</dbReference>
<keyword evidence="7" id="KW-1185">Reference proteome</keyword>
<organism evidence="6 7">
    <name type="scientific">Pristionchus mayeri</name>
    <dbReference type="NCBI Taxonomy" id="1317129"/>
    <lineage>
        <taxon>Eukaryota</taxon>
        <taxon>Metazoa</taxon>
        <taxon>Ecdysozoa</taxon>
        <taxon>Nematoda</taxon>
        <taxon>Chromadorea</taxon>
        <taxon>Rhabditida</taxon>
        <taxon>Rhabditina</taxon>
        <taxon>Diplogasteromorpha</taxon>
        <taxon>Diplogasteroidea</taxon>
        <taxon>Neodiplogasteridae</taxon>
        <taxon>Pristionchus</taxon>
    </lineage>
</organism>
<evidence type="ECO:0000256" key="4">
    <source>
        <dbReference type="RuleBase" id="RU361235"/>
    </source>
</evidence>
<feature type="domain" description="Carboxylesterase type B" evidence="5">
    <location>
        <begin position="3"/>
        <end position="188"/>
    </location>
</feature>
<dbReference type="AlphaFoldDB" id="A0AAN5I0W7"/>
<dbReference type="Pfam" id="PF00135">
    <property type="entry name" value="COesterase"/>
    <property type="match status" value="1"/>
</dbReference>
<dbReference type="Gene3D" id="3.40.50.1820">
    <property type="entry name" value="alpha/beta hydrolase"/>
    <property type="match status" value="1"/>
</dbReference>
<sequence>LQSVPFASPPIGELRWKLPQDPEKWEGILDGREYSPACPSNNTVSKNMSEDCLYLNVFVSASCTGGCPITVLFHGGALNFNSAVYYDDDYLIDNFASKGVMLVVPAFRLGFLGIFNLGDDSIPTNLGVHDALHAVTFVSREAKKFGGNSESLTLMGHSGGGTIAGVLAYSPMRKKKVKINKLVMMSPEIKFTDLQKIQSLTARFVDKTDVS</sequence>
<evidence type="ECO:0000313" key="6">
    <source>
        <dbReference type="EMBL" id="GMR47565.1"/>
    </source>
</evidence>
<reference evidence="7" key="1">
    <citation type="submission" date="2022-10" db="EMBL/GenBank/DDBJ databases">
        <title>Genome assembly of Pristionchus species.</title>
        <authorList>
            <person name="Yoshida K."/>
            <person name="Sommer R.J."/>
        </authorList>
    </citation>
    <scope>NUCLEOTIDE SEQUENCE [LARGE SCALE GENOMIC DNA]</scope>
    <source>
        <strain evidence="7">RS5460</strain>
    </source>
</reference>
<dbReference type="Proteomes" id="UP001328107">
    <property type="component" value="Unassembled WGS sequence"/>
</dbReference>
<feature type="non-terminal residue" evidence="6">
    <location>
        <position position="211"/>
    </location>
</feature>
<feature type="non-terminal residue" evidence="6">
    <location>
        <position position="1"/>
    </location>
</feature>
<protein>
    <recommendedName>
        <fullName evidence="4">Carboxylic ester hydrolase</fullName>
        <ecNumber evidence="4">3.1.1.-</ecNumber>
    </recommendedName>
</protein>
<dbReference type="InterPro" id="IPR019826">
    <property type="entry name" value="Carboxylesterase_B_AS"/>
</dbReference>
<evidence type="ECO:0000256" key="3">
    <source>
        <dbReference type="ARBA" id="ARBA00022801"/>
    </source>
</evidence>
<dbReference type="PANTHER" id="PTHR45580:SF6">
    <property type="entry name" value="CARBOXYLESTERASE TYPE B DOMAIN-CONTAINING PROTEIN"/>
    <property type="match status" value="1"/>
</dbReference>
<dbReference type="EC" id="3.1.1.-" evidence="4"/>
<dbReference type="EMBL" id="BTRK01000004">
    <property type="protein sequence ID" value="GMR47565.1"/>
    <property type="molecule type" value="Genomic_DNA"/>
</dbReference>
<evidence type="ECO:0000313" key="7">
    <source>
        <dbReference type="Proteomes" id="UP001328107"/>
    </source>
</evidence>
<dbReference type="InterPro" id="IPR002018">
    <property type="entry name" value="CarbesteraseB"/>
</dbReference>
<keyword evidence="3 4" id="KW-0378">Hydrolase</keyword>
<gene>
    <name evidence="6" type="ORF">PMAYCL1PPCAC_17760</name>
</gene>
<comment type="caution">
    <text evidence="6">The sequence shown here is derived from an EMBL/GenBank/DDBJ whole genome shotgun (WGS) entry which is preliminary data.</text>
</comment>
<dbReference type="GO" id="GO:0052689">
    <property type="term" value="F:carboxylic ester hydrolase activity"/>
    <property type="evidence" value="ECO:0007669"/>
    <property type="project" value="UniProtKB-KW"/>
</dbReference>
<evidence type="ECO:0000256" key="2">
    <source>
        <dbReference type="ARBA" id="ARBA00022487"/>
    </source>
</evidence>